<comment type="caution">
    <text evidence="1">The sequence shown here is derived from an EMBL/GenBank/DDBJ whole genome shotgun (WGS) entry which is preliminary data.</text>
</comment>
<evidence type="ECO:0000313" key="2">
    <source>
        <dbReference type="Proteomes" id="UP000078599"/>
    </source>
</evidence>
<dbReference type="Proteomes" id="UP000078599">
    <property type="component" value="Unassembled WGS sequence"/>
</dbReference>
<evidence type="ECO:0000313" key="1">
    <source>
        <dbReference type="EMBL" id="CQR30625.1"/>
    </source>
</evidence>
<protein>
    <submittedName>
        <fullName evidence="1">Uncharacterized protein</fullName>
    </submittedName>
</protein>
<dbReference type="EMBL" id="CTRI01000007">
    <property type="protein sequence ID" value="CQR30625.1"/>
    <property type="molecule type" value="Genomic_DNA"/>
</dbReference>
<proteinExistence type="predicted"/>
<keyword evidence="2" id="KW-1185">Reference proteome</keyword>
<name>A0ABP1Z4L8_THIA3</name>
<reference evidence="1 2" key="1">
    <citation type="submission" date="2015-03" db="EMBL/GenBank/DDBJ databases">
        <authorList>
            <person name="Regsiter A."/>
            <person name="william w."/>
        </authorList>
    </citation>
    <scope>NUCLEOTIDE SEQUENCE [LARGE SCALE GENOMIC DNA]</scope>
    <source>
        <strain evidence="1 2">CB1</strain>
    </source>
</reference>
<sequence>MPTLPPQKKPQQLGPNKTDLFDTDLFAPYRNTISATFLTLLHVAIAAHGVDPERHPRVNPEQCKESNKGRNAAFCTAKSYRGV</sequence>
<gene>
    <name evidence="1" type="ORF">THICB1_150079</name>
</gene>
<accession>A0ABP1Z4L8</accession>
<organism evidence="1 2">
    <name type="scientific">Thiomonas arsenitoxydans (strain DSM 22701 / CIP 110005 / 3As)</name>
    <dbReference type="NCBI Taxonomy" id="426114"/>
    <lineage>
        <taxon>Bacteria</taxon>
        <taxon>Pseudomonadati</taxon>
        <taxon>Pseudomonadota</taxon>
        <taxon>Betaproteobacteria</taxon>
        <taxon>Burkholderiales</taxon>
        <taxon>Thiomonas</taxon>
    </lineage>
</organism>